<organism evidence="2 3">
    <name type="scientific">Desulfobacula phenolica</name>
    <dbReference type="NCBI Taxonomy" id="90732"/>
    <lineage>
        <taxon>Bacteria</taxon>
        <taxon>Pseudomonadati</taxon>
        <taxon>Thermodesulfobacteriota</taxon>
        <taxon>Desulfobacteria</taxon>
        <taxon>Desulfobacterales</taxon>
        <taxon>Desulfobacteraceae</taxon>
        <taxon>Desulfobacula</taxon>
    </lineage>
</organism>
<gene>
    <name evidence="2" type="ORF">SAMN04487931_12027</name>
</gene>
<reference evidence="3" key="1">
    <citation type="submission" date="2016-10" db="EMBL/GenBank/DDBJ databases">
        <authorList>
            <person name="Varghese N."/>
            <person name="Submissions S."/>
        </authorList>
    </citation>
    <scope>NUCLEOTIDE SEQUENCE [LARGE SCALE GENOMIC DNA]</scope>
    <source>
        <strain evidence="3">DSM 3384</strain>
    </source>
</reference>
<dbReference type="AlphaFoldDB" id="A0A1H2K4A0"/>
<dbReference type="Proteomes" id="UP000199608">
    <property type="component" value="Unassembled WGS sequence"/>
</dbReference>
<accession>A0A1H2K4A0</accession>
<evidence type="ECO:0000256" key="1">
    <source>
        <dbReference type="SAM" id="Phobius"/>
    </source>
</evidence>
<keyword evidence="1" id="KW-0812">Transmembrane</keyword>
<dbReference type="EMBL" id="FNLL01000020">
    <property type="protein sequence ID" value="SDU63527.1"/>
    <property type="molecule type" value="Genomic_DNA"/>
</dbReference>
<name>A0A1H2K4A0_9BACT</name>
<evidence type="ECO:0000313" key="2">
    <source>
        <dbReference type="EMBL" id="SDU63527.1"/>
    </source>
</evidence>
<keyword evidence="1" id="KW-0472">Membrane</keyword>
<protein>
    <submittedName>
        <fullName evidence="2">Uncharacterized protein</fullName>
    </submittedName>
</protein>
<keyword evidence="1" id="KW-1133">Transmembrane helix</keyword>
<keyword evidence="3" id="KW-1185">Reference proteome</keyword>
<feature type="transmembrane region" description="Helical" evidence="1">
    <location>
        <begin position="69"/>
        <end position="89"/>
    </location>
</feature>
<dbReference type="RefSeq" id="WP_092238376.1">
    <property type="nucleotide sequence ID" value="NZ_FNLL01000020.1"/>
</dbReference>
<proteinExistence type="predicted"/>
<sequence length="92" mass="10298">MFTKLGIFSLVAGLVMGIFSTVSGFMESKNFWVDLTLSKIIGNDTSETVITLIGSDFIQKNLDFLIYDLPFFCFLFGLGVVFLIISLFVKDH</sequence>
<feature type="transmembrane region" description="Helical" evidence="1">
    <location>
        <begin position="7"/>
        <end position="26"/>
    </location>
</feature>
<evidence type="ECO:0000313" key="3">
    <source>
        <dbReference type="Proteomes" id="UP000199608"/>
    </source>
</evidence>